<name>A0A918P827_9SPHN</name>
<organism evidence="2 3">
    <name type="scientific">Novosphingobium colocasiae</name>
    <dbReference type="NCBI Taxonomy" id="1256513"/>
    <lineage>
        <taxon>Bacteria</taxon>
        <taxon>Pseudomonadati</taxon>
        <taxon>Pseudomonadota</taxon>
        <taxon>Alphaproteobacteria</taxon>
        <taxon>Sphingomonadales</taxon>
        <taxon>Sphingomonadaceae</taxon>
        <taxon>Novosphingobium</taxon>
    </lineage>
</organism>
<reference evidence="2" key="1">
    <citation type="journal article" date="2014" name="Int. J. Syst. Evol. Microbiol.">
        <title>Complete genome sequence of Corynebacterium casei LMG S-19264T (=DSM 44701T), isolated from a smear-ripened cheese.</title>
        <authorList>
            <consortium name="US DOE Joint Genome Institute (JGI-PGF)"/>
            <person name="Walter F."/>
            <person name="Albersmeier A."/>
            <person name="Kalinowski J."/>
            <person name="Ruckert C."/>
        </authorList>
    </citation>
    <scope>NUCLEOTIDE SEQUENCE</scope>
    <source>
        <strain evidence="2">KCTC 32255</strain>
    </source>
</reference>
<accession>A0A918P827</accession>
<feature type="transmembrane region" description="Helical" evidence="1">
    <location>
        <begin position="41"/>
        <end position="62"/>
    </location>
</feature>
<feature type="transmembrane region" description="Helical" evidence="1">
    <location>
        <begin position="69"/>
        <end position="91"/>
    </location>
</feature>
<keyword evidence="1" id="KW-1133">Transmembrane helix</keyword>
<dbReference type="EMBL" id="BMZA01000001">
    <property type="protein sequence ID" value="GGY89973.1"/>
    <property type="molecule type" value="Genomic_DNA"/>
</dbReference>
<evidence type="ECO:0000256" key="1">
    <source>
        <dbReference type="SAM" id="Phobius"/>
    </source>
</evidence>
<evidence type="ECO:0000313" key="3">
    <source>
        <dbReference type="Proteomes" id="UP000648075"/>
    </source>
</evidence>
<evidence type="ECO:0008006" key="4">
    <source>
        <dbReference type="Google" id="ProtNLM"/>
    </source>
</evidence>
<evidence type="ECO:0000313" key="2">
    <source>
        <dbReference type="EMBL" id="GGY89973.1"/>
    </source>
</evidence>
<keyword evidence="3" id="KW-1185">Reference proteome</keyword>
<dbReference type="AlphaFoldDB" id="A0A918P827"/>
<proteinExistence type="predicted"/>
<dbReference type="Proteomes" id="UP000648075">
    <property type="component" value="Unassembled WGS sequence"/>
</dbReference>
<protein>
    <recommendedName>
        <fullName evidence="4">DUF1475 domain-containing protein</fullName>
    </recommendedName>
</protein>
<comment type="caution">
    <text evidence="2">The sequence shown here is derived from an EMBL/GenBank/DDBJ whole genome shotgun (WGS) entry which is preliminary data.</text>
</comment>
<gene>
    <name evidence="2" type="ORF">GCM10011614_00630</name>
</gene>
<keyword evidence="1" id="KW-0472">Membrane</keyword>
<reference evidence="2" key="2">
    <citation type="submission" date="2020-09" db="EMBL/GenBank/DDBJ databases">
        <authorList>
            <person name="Sun Q."/>
            <person name="Kim S."/>
        </authorList>
    </citation>
    <scope>NUCLEOTIDE SEQUENCE</scope>
    <source>
        <strain evidence="2">KCTC 32255</strain>
    </source>
</reference>
<keyword evidence="1" id="KW-0812">Transmembrane</keyword>
<dbReference type="RefSeq" id="WP_189619104.1">
    <property type="nucleotide sequence ID" value="NZ_BMZA01000001.1"/>
</dbReference>
<sequence length="109" mass="12182">MSAFARGLCLAIVLGLTGFLFYALATGRVLADQLHVWSVVWGLYVWADAYAGFLLFSLLIYAYERKLGLTIVLFIITCCTGNMVNAAWLLLRGPDLFRRIRSVSTRVES</sequence>